<dbReference type="PANTHER" id="PTHR40590">
    <property type="entry name" value="CYTOPLASMIC PROTEIN-RELATED"/>
    <property type="match status" value="1"/>
</dbReference>
<comment type="caution">
    <text evidence="2">The sequence shown here is derived from an EMBL/GenBank/DDBJ whole genome shotgun (WGS) entry which is preliminary data.</text>
</comment>
<dbReference type="Pfam" id="PF01963">
    <property type="entry name" value="TraB_PrgY_gumN"/>
    <property type="match status" value="1"/>
</dbReference>
<organism evidence="2 3">
    <name type="scientific">Haoranjiania flava</name>
    <dbReference type="NCBI Taxonomy" id="1856322"/>
    <lineage>
        <taxon>Bacteria</taxon>
        <taxon>Pseudomonadati</taxon>
        <taxon>Bacteroidota</taxon>
        <taxon>Chitinophagia</taxon>
        <taxon>Chitinophagales</taxon>
        <taxon>Chitinophagaceae</taxon>
        <taxon>Haoranjiania</taxon>
    </lineage>
</organism>
<dbReference type="EMBL" id="JAOTPL010000008">
    <property type="protein sequence ID" value="MCU7694257.1"/>
    <property type="molecule type" value="Genomic_DNA"/>
</dbReference>
<dbReference type="CDD" id="cd14789">
    <property type="entry name" value="Tiki"/>
    <property type="match status" value="1"/>
</dbReference>
<gene>
    <name evidence="2" type="ORF">OD355_06995</name>
</gene>
<evidence type="ECO:0000256" key="1">
    <source>
        <dbReference type="SAM" id="SignalP"/>
    </source>
</evidence>
<reference evidence="2" key="1">
    <citation type="submission" date="2022-10" db="EMBL/GenBank/DDBJ databases">
        <authorList>
            <person name="Kim H.S."/>
            <person name="Kim J.-S."/>
            <person name="Suh M.K."/>
            <person name="Eom M.K."/>
            <person name="Lee J.-S."/>
        </authorList>
    </citation>
    <scope>NUCLEOTIDE SEQUENCE</scope>
    <source>
        <strain evidence="2">LIP-5</strain>
    </source>
</reference>
<proteinExistence type="predicted"/>
<keyword evidence="3" id="KW-1185">Reference proteome</keyword>
<dbReference type="AlphaFoldDB" id="A0AAE3LJY5"/>
<evidence type="ECO:0000313" key="2">
    <source>
        <dbReference type="EMBL" id="MCU7694257.1"/>
    </source>
</evidence>
<keyword evidence="1" id="KW-0732">Signal</keyword>
<evidence type="ECO:0000313" key="3">
    <source>
        <dbReference type="Proteomes" id="UP001209317"/>
    </source>
</evidence>
<accession>A0AAE3LJY5</accession>
<dbReference type="PANTHER" id="PTHR40590:SF1">
    <property type="entry name" value="CYTOPLASMIC PROTEIN"/>
    <property type="match status" value="1"/>
</dbReference>
<dbReference type="InterPro" id="IPR047111">
    <property type="entry name" value="YbaP-like"/>
</dbReference>
<feature type="chain" id="PRO_5042039706" evidence="1">
    <location>
        <begin position="19"/>
        <end position="287"/>
    </location>
</feature>
<name>A0AAE3LJY5_9BACT</name>
<dbReference type="RefSeq" id="WP_263037743.1">
    <property type="nucleotide sequence ID" value="NZ_JAOTPL010000008.1"/>
</dbReference>
<protein>
    <submittedName>
        <fullName evidence="2">TraB/GumN family protein</fullName>
    </submittedName>
</protein>
<sequence length="287" mass="32350">MQRLLSILLSLLSITVTAQDKPLDHSLLWKISNNGISAPSYLFGTIHAICAADYFWTDKMEASFRATQQLYLELPMADSGFQSEMMQAVMLKDSATLREYFSEREYEILSTYVSDSLHMPVAAFAKMKPLALLSLFVTASTNCGSIPASYEAEILKKAKARSLEIKGLETVADQVKIFDDMPKDSLAAMIMSYINTSVERKKDFSNMVEIYKSQNIDGLYKEIISQPDMQAFKDVILTQRNKRWSEKIYVIAKQKPTFFAIGAAHLSGDDGLINLLRRMGYTVEAVR</sequence>
<feature type="signal peptide" evidence="1">
    <location>
        <begin position="1"/>
        <end position="18"/>
    </location>
</feature>
<dbReference type="Proteomes" id="UP001209317">
    <property type="component" value="Unassembled WGS sequence"/>
</dbReference>
<dbReference type="InterPro" id="IPR002816">
    <property type="entry name" value="TraB/PrgY/GumN_fam"/>
</dbReference>